<comment type="similarity">
    <text evidence="1">Belongs to the glycosyl hydrolase.</text>
</comment>
<dbReference type="EMBL" id="SPPK01000001">
    <property type="protein sequence ID" value="TFU91267.1"/>
    <property type="molecule type" value="Genomic_DNA"/>
</dbReference>
<proteinExistence type="inferred from homology"/>
<dbReference type="InterPro" id="IPR002252">
    <property type="entry name" value="Glyco_hydro_36"/>
</dbReference>
<evidence type="ECO:0000256" key="1">
    <source>
        <dbReference type="PIRNR" id="PIRNR005536"/>
    </source>
</evidence>
<dbReference type="GO" id="GO:0016052">
    <property type="term" value="P:carbohydrate catabolic process"/>
    <property type="evidence" value="ECO:0007669"/>
    <property type="project" value="InterPro"/>
</dbReference>
<dbReference type="OrthoDB" id="9758822at2"/>
<dbReference type="SUPFAM" id="SSF51445">
    <property type="entry name" value="(Trans)glycosidases"/>
    <property type="match status" value="1"/>
</dbReference>
<dbReference type="Pfam" id="PF02065">
    <property type="entry name" value="Melibiase"/>
    <property type="match status" value="1"/>
</dbReference>
<protein>
    <recommendedName>
        <fullName evidence="1">Alpha-galactosidase</fullName>
        <ecNumber evidence="1">3.2.1.22</ecNumber>
    </recommendedName>
</protein>
<dbReference type="PRINTS" id="PR00743">
    <property type="entry name" value="GLHYDRLASE36"/>
</dbReference>
<sequence length="691" mass="80134">MIKNICSKAIITFLIFICATMSSRGQTVTKMTKTPVNVENQISTLFAKGKTPPFSFVYGGVSSKEFIRKWKHTIEKQKVEESGVVRYLATYTEPRTGLKVECEIKGYPDFKALEWTIHFTNMATANSKNLKQVKAIDMDMDYPVEGNFNLHYADGNHISKYDFHPRTLTLKPGESKLMEPINGRSSEGDYLPIFNIESASSQGVFVGIGWSGSWYAYISCKNQKRISIESGMKTMDLYLYGKESIRTPSITLMYWNGDDRMEGHNQFRRFVLNHKTHKINGKNAPYPLATGFNYKDPAPYTEYSGLTEEYAIAMMKRYKQFNIMPEVFWLDAGWNTGAADWEKGKSWANTVGNWTVDTTRFPRGLKPISEEAHKLGAKFMVWFEPERVIRGTQWAVEHPEWMLDIPEHNDDTYLMFDLGNTDACDWLCKYIGDMIEENGVDHYRQDFNMHPDIYWAANEEEGRVGMKEIRHIENLYKFWDYLLKRFPNLFIDNCASGGKRIDMETIPRSAPLWRSDYYHYDDPDGYQCHTYGLNFFLPLHGTGILQTDPYAFRSSMSTCLTCNWKITDKSFSIYEMQARLNEFQDIRPYYYEDYYPLTGIDDTTLDNIWLAYQLNRPSDNSGVIIAFRRKACEKNTIEVKLSGIKPERKYKVTDLDKNESVIMSGRELADRFVLALDKPNQSLLIKYKAVE</sequence>
<gene>
    <name evidence="4" type="ORF">E4T88_04590</name>
</gene>
<dbReference type="Gene3D" id="3.20.20.70">
    <property type="entry name" value="Aldolase class I"/>
    <property type="match status" value="1"/>
</dbReference>
<accession>A0A4Y9IRQ0</accession>
<feature type="signal peptide" evidence="3">
    <location>
        <begin position="1"/>
        <end position="24"/>
    </location>
</feature>
<dbReference type="InterPro" id="IPR013785">
    <property type="entry name" value="Aldolase_TIM"/>
</dbReference>
<dbReference type="AlphaFoldDB" id="A0A4Y9IRQ0"/>
<feature type="chain" id="PRO_5021273210" description="Alpha-galactosidase" evidence="3">
    <location>
        <begin position="25"/>
        <end position="691"/>
    </location>
</feature>
<dbReference type="GO" id="GO:0004557">
    <property type="term" value="F:alpha-galactosidase activity"/>
    <property type="evidence" value="ECO:0007669"/>
    <property type="project" value="UniProtKB-UniRule"/>
</dbReference>
<dbReference type="Gene3D" id="2.70.98.60">
    <property type="entry name" value="alpha-galactosidase from lactobacil brevis"/>
    <property type="match status" value="1"/>
</dbReference>
<dbReference type="RefSeq" id="WP_135104282.1">
    <property type="nucleotide sequence ID" value="NZ_JADGKW010000001.1"/>
</dbReference>
<dbReference type="InterPro" id="IPR017853">
    <property type="entry name" value="GH"/>
</dbReference>
<comment type="catalytic activity">
    <reaction evidence="1">
        <text>Hydrolysis of terminal, non-reducing alpha-D-galactose residues in alpha-D-galactosides, including galactose oligosaccharides, galactomannans and galactolipids.</text>
        <dbReference type="EC" id="3.2.1.22"/>
    </reaction>
</comment>
<keyword evidence="1" id="KW-0326">Glycosidase</keyword>
<dbReference type="PIRSF" id="PIRSF005536">
    <property type="entry name" value="Agal"/>
    <property type="match status" value="1"/>
</dbReference>
<dbReference type="EC" id="3.2.1.22" evidence="1"/>
<name>A0A4Y9IRQ0_9BACT</name>
<dbReference type="Proteomes" id="UP000298285">
    <property type="component" value="Unassembled WGS sequence"/>
</dbReference>
<keyword evidence="3" id="KW-0732">Signal</keyword>
<reference evidence="4 5" key="1">
    <citation type="submission" date="2019-03" db="EMBL/GenBank/DDBJ databases">
        <title>Diversity of the mouse oral microbiome.</title>
        <authorList>
            <person name="Joseph S."/>
            <person name="Aduse-Opoku J."/>
            <person name="Curtis M."/>
            <person name="Wade W."/>
            <person name="Hashim A."/>
        </authorList>
    </citation>
    <scope>NUCLEOTIDE SEQUENCE [LARGE SCALE GENOMIC DNA]</scope>
    <source>
        <strain evidence="4 5">P11</strain>
    </source>
</reference>
<evidence type="ECO:0000313" key="4">
    <source>
        <dbReference type="EMBL" id="TFU91267.1"/>
    </source>
</evidence>
<organism evidence="4 5">
    <name type="scientific">Dysgonomonas mossii</name>
    <dbReference type="NCBI Taxonomy" id="163665"/>
    <lineage>
        <taxon>Bacteria</taxon>
        <taxon>Pseudomonadati</taxon>
        <taxon>Bacteroidota</taxon>
        <taxon>Bacteroidia</taxon>
        <taxon>Bacteroidales</taxon>
        <taxon>Dysgonomonadaceae</taxon>
        <taxon>Dysgonomonas</taxon>
    </lineage>
</organism>
<dbReference type="CDD" id="cd14791">
    <property type="entry name" value="GH36"/>
    <property type="match status" value="1"/>
</dbReference>
<evidence type="ECO:0000313" key="5">
    <source>
        <dbReference type="Proteomes" id="UP000298285"/>
    </source>
</evidence>
<feature type="active site" description="Nucleophile" evidence="2">
    <location>
        <position position="446"/>
    </location>
</feature>
<dbReference type="InterPro" id="IPR038417">
    <property type="entry name" value="Alpga-gal_N_sf"/>
</dbReference>
<keyword evidence="1" id="KW-0378">Hydrolase</keyword>
<evidence type="ECO:0000256" key="2">
    <source>
        <dbReference type="PIRSR" id="PIRSR005536-1"/>
    </source>
</evidence>
<feature type="active site" description="Proton donor" evidence="2">
    <location>
        <position position="516"/>
    </location>
</feature>
<comment type="caution">
    <text evidence="4">The sequence shown here is derived from an EMBL/GenBank/DDBJ whole genome shotgun (WGS) entry which is preliminary data.</text>
</comment>
<evidence type="ECO:0000256" key="3">
    <source>
        <dbReference type="SAM" id="SignalP"/>
    </source>
</evidence>